<evidence type="ECO:0000313" key="3">
    <source>
        <dbReference type="Proteomes" id="UP000823860"/>
    </source>
</evidence>
<dbReference type="PROSITE" id="PS51725">
    <property type="entry name" value="ABM"/>
    <property type="match status" value="1"/>
</dbReference>
<evidence type="ECO:0000313" key="2">
    <source>
        <dbReference type="EMBL" id="HJA83413.1"/>
    </source>
</evidence>
<name>A0A9D2HSQ4_9BACE</name>
<dbReference type="Gene3D" id="3.30.70.100">
    <property type="match status" value="1"/>
</dbReference>
<dbReference type="GO" id="GO:0004497">
    <property type="term" value="F:monooxygenase activity"/>
    <property type="evidence" value="ECO:0007669"/>
    <property type="project" value="UniProtKB-KW"/>
</dbReference>
<proteinExistence type="predicted"/>
<dbReference type="InterPro" id="IPR007138">
    <property type="entry name" value="ABM_dom"/>
</dbReference>
<dbReference type="EMBL" id="DWZE01000065">
    <property type="protein sequence ID" value="HJA83413.1"/>
    <property type="molecule type" value="Genomic_DNA"/>
</dbReference>
<keyword evidence="2" id="KW-0503">Monooxygenase</keyword>
<protein>
    <submittedName>
        <fullName evidence="2">Antibiotic biosynthesis monooxygenase</fullName>
    </submittedName>
</protein>
<comment type="caution">
    <text evidence="2">The sequence shown here is derived from an EMBL/GenBank/DDBJ whole genome shotgun (WGS) entry which is preliminary data.</text>
</comment>
<dbReference type="SUPFAM" id="SSF54909">
    <property type="entry name" value="Dimeric alpha+beta barrel"/>
    <property type="match status" value="1"/>
</dbReference>
<dbReference type="Pfam" id="PF03992">
    <property type="entry name" value="ABM"/>
    <property type="match status" value="1"/>
</dbReference>
<reference evidence="2" key="1">
    <citation type="journal article" date="2021" name="PeerJ">
        <title>Extensive microbial diversity within the chicken gut microbiome revealed by metagenomics and culture.</title>
        <authorList>
            <person name="Gilroy R."/>
            <person name="Ravi A."/>
            <person name="Getino M."/>
            <person name="Pursley I."/>
            <person name="Horton D.L."/>
            <person name="Alikhan N.F."/>
            <person name="Baker D."/>
            <person name="Gharbi K."/>
            <person name="Hall N."/>
            <person name="Watson M."/>
            <person name="Adriaenssens E.M."/>
            <person name="Foster-Nyarko E."/>
            <person name="Jarju S."/>
            <person name="Secka A."/>
            <person name="Antonio M."/>
            <person name="Oren A."/>
            <person name="Chaudhuri R.R."/>
            <person name="La Ragione R."/>
            <person name="Hildebrand F."/>
            <person name="Pallen M.J."/>
        </authorList>
    </citation>
    <scope>NUCLEOTIDE SEQUENCE</scope>
    <source>
        <strain evidence="2">ChiHecec1B25-7008</strain>
    </source>
</reference>
<dbReference type="InterPro" id="IPR011008">
    <property type="entry name" value="Dimeric_a/b-barrel"/>
</dbReference>
<evidence type="ECO:0000259" key="1">
    <source>
        <dbReference type="PROSITE" id="PS51725"/>
    </source>
</evidence>
<reference evidence="2" key="2">
    <citation type="submission" date="2021-04" db="EMBL/GenBank/DDBJ databases">
        <authorList>
            <person name="Gilroy R."/>
        </authorList>
    </citation>
    <scope>NUCLEOTIDE SEQUENCE</scope>
    <source>
        <strain evidence="2">ChiHecec1B25-7008</strain>
    </source>
</reference>
<organism evidence="2 3">
    <name type="scientific">Candidatus Bacteroides intestinavium</name>
    <dbReference type="NCBI Taxonomy" id="2838469"/>
    <lineage>
        <taxon>Bacteria</taxon>
        <taxon>Pseudomonadati</taxon>
        <taxon>Bacteroidota</taxon>
        <taxon>Bacteroidia</taxon>
        <taxon>Bacteroidales</taxon>
        <taxon>Bacteroidaceae</taxon>
        <taxon>Bacteroides</taxon>
    </lineage>
</organism>
<dbReference type="PANTHER" id="PTHR33336">
    <property type="entry name" value="QUINOL MONOOXYGENASE YGIN-RELATED"/>
    <property type="match status" value="1"/>
</dbReference>
<accession>A0A9D2HSQ4</accession>
<keyword evidence="2" id="KW-0560">Oxidoreductase</keyword>
<feature type="domain" description="ABM" evidence="1">
    <location>
        <begin position="2"/>
        <end position="91"/>
    </location>
</feature>
<dbReference type="AlphaFoldDB" id="A0A9D2HSQ4"/>
<dbReference type="Proteomes" id="UP000823860">
    <property type="component" value="Unassembled WGS sequence"/>
</dbReference>
<sequence length="91" mass="10102">MIRLNVFIRVAAENRAAALQAAKELVAASLSDKGCIAYDVFESATRPDVLMICETWADEASLDAHQKSAHFTTLVPRIESLGEMKLEKFEF</sequence>
<dbReference type="InterPro" id="IPR050744">
    <property type="entry name" value="AI-2_Isomerase_LsrG"/>
</dbReference>
<gene>
    <name evidence="2" type="ORF">H9785_05555</name>
</gene>
<dbReference type="PANTHER" id="PTHR33336:SF3">
    <property type="entry name" value="ABM DOMAIN-CONTAINING PROTEIN"/>
    <property type="match status" value="1"/>
</dbReference>